<dbReference type="PRINTS" id="PR00722">
    <property type="entry name" value="CHYMOTRYPSIN"/>
</dbReference>
<dbReference type="SMART" id="SM00020">
    <property type="entry name" value="Tryp_SPc"/>
    <property type="match status" value="1"/>
</dbReference>
<dbReference type="PROSITE" id="PS50240">
    <property type="entry name" value="TRYPSIN_DOM"/>
    <property type="match status" value="1"/>
</dbReference>
<evidence type="ECO:0000256" key="1">
    <source>
        <dbReference type="ARBA" id="ARBA00022670"/>
    </source>
</evidence>
<organism evidence="7 8">
    <name type="scientific">Plectus sambesii</name>
    <dbReference type="NCBI Taxonomy" id="2011161"/>
    <lineage>
        <taxon>Eukaryota</taxon>
        <taxon>Metazoa</taxon>
        <taxon>Ecdysozoa</taxon>
        <taxon>Nematoda</taxon>
        <taxon>Chromadorea</taxon>
        <taxon>Plectida</taxon>
        <taxon>Plectina</taxon>
        <taxon>Plectoidea</taxon>
        <taxon>Plectidae</taxon>
        <taxon>Plectus</taxon>
    </lineage>
</organism>
<dbReference type="CDD" id="cd00190">
    <property type="entry name" value="Tryp_SPc"/>
    <property type="match status" value="1"/>
</dbReference>
<keyword evidence="4" id="KW-1015">Disulfide bond</keyword>
<keyword evidence="7" id="KW-1185">Reference proteome</keyword>
<dbReference type="Proteomes" id="UP000887566">
    <property type="component" value="Unplaced"/>
</dbReference>
<keyword evidence="3" id="KW-0720">Serine protease</keyword>
<dbReference type="InterPro" id="IPR001254">
    <property type="entry name" value="Trypsin_dom"/>
</dbReference>
<dbReference type="WBParaSite" id="PSAMB.scaffold204size66058.g3266.t2">
    <property type="protein sequence ID" value="PSAMB.scaffold204size66058.g3266.t2"/>
    <property type="gene ID" value="PSAMB.scaffold204size66058.g3266"/>
</dbReference>
<dbReference type="PROSITE" id="PS00135">
    <property type="entry name" value="TRYPSIN_SER"/>
    <property type="match status" value="1"/>
</dbReference>
<dbReference type="InterPro" id="IPR009003">
    <property type="entry name" value="Peptidase_S1_PA"/>
</dbReference>
<dbReference type="PANTHER" id="PTHR24252">
    <property type="entry name" value="ACROSIN-RELATED"/>
    <property type="match status" value="1"/>
</dbReference>
<dbReference type="InterPro" id="IPR043504">
    <property type="entry name" value="Peptidase_S1_PA_chymotrypsin"/>
</dbReference>
<proteinExistence type="predicted"/>
<dbReference type="SUPFAM" id="SSF50494">
    <property type="entry name" value="Trypsin-like serine proteases"/>
    <property type="match status" value="1"/>
</dbReference>
<evidence type="ECO:0000313" key="8">
    <source>
        <dbReference type="WBParaSite" id="PSAMB.scaffold204size66058.g3266.t2"/>
    </source>
</evidence>
<dbReference type="InterPro" id="IPR033116">
    <property type="entry name" value="TRYPSIN_SER"/>
</dbReference>
<keyword evidence="5" id="KW-0732">Signal</keyword>
<dbReference type="Gene3D" id="2.40.10.10">
    <property type="entry name" value="Trypsin-like serine proteases"/>
    <property type="match status" value="1"/>
</dbReference>
<dbReference type="FunFam" id="2.40.10.10:FF:000003">
    <property type="entry name" value="Transmembrane serine protease 3"/>
    <property type="match status" value="1"/>
</dbReference>
<evidence type="ECO:0000259" key="6">
    <source>
        <dbReference type="PROSITE" id="PS50240"/>
    </source>
</evidence>
<keyword evidence="1" id="KW-0645">Protease</keyword>
<accession>A0A914VJ39</accession>
<dbReference type="Pfam" id="PF00089">
    <property type="entry name" value="Trypsin"/>
    <property type="match status" value="1"/>
</dbReference>
<name>A0A914VJ39_9BILA</name>
<reference evidence="8" key="1">
    <citation type="submission" date="2022-11" db="UniProtKB">
        <authorList>
            <consortium name="WormBaseParasite"/>
        </authorList>
    </citation>
    <scope>IDENTIFICATION</scope>
</reference>
<feature type="signal peptide" evidence="5">
    <location>
        <begin position="1"/>
        <end position="16"/>
    </location>
</feature>
<dbReference type="InterPro" id="IPR001314">
    <property type="entry name" value="Peptidase_S1A"/>
</dbReference>
<feature type="domain" description="Peptidase S1" evidence="6">
    <location>
        <begin position="32"/>
        <end position="273"/>
    </location>
</feature>
<sequence length="347" mass="37735">MKALLTLLALTATTYAVDDCGRTPIPPDETRIVGDHVAKPYSWPWQAEMCMTSSFGGDCALRCGGSLIDENWIMCAAHCVYGYVNSPERFHMKLGTYNYYSVNETGEIVTNISQIIIHPQYQTPKEYSHDMSLLRLATPVKFTDHIQPVCLPKNVDDLMVEGKTCFVTGWGATSEGGPVSSQLRQVVVPFLNILHCMQEYPDQIDDTMICAGRAGVDSCQGDSGGPLVTKHADNGRWYQAGIVSWGQGCAEEGHAGVYARVSSMCDFVKASVGYDGQSSPFVARILITTTTGAPRAPAIHRWQFNPARPPTPTVDACPAGPTSPAACTASHALTWRAPRPHPVYHPV</sequence>
<dbReference type="GO" id="GO:0004252">
    <property type="term" value="F:serine-type endopeptidase activity"/>
    <property type="evidence" value="ECO:0007669"/>
    <property type="project" value="InterPro"/>
</dbReference>
<dbReference type="GO" id="GO:0006508">
    <property type="term" value="P:proteolysis"/>
    <property type="evidence" value="ECO:0007669"/>
    <property type="project" value="UniProtKB-KW"/>
</dbReference>
<keyword evidence="2" id="KW-0378">Hydrolase</keyword>
<feature type="chain" id="PRO_5037250813" evidence="5">
    <location>
        <begin position="17"/>
        <end position="347"/>
    </location>
</feature>
<evidence type="ECO:0000256" key="5">
    <source>
        <dbReference type="SAM" id="SignalP"/>
    </source>
</evidence>
<evidence type="ECO:0000256" key="3">
    <source>
        <dbReference type="ARBA" id="ARBA00022825"/>
    </source>
</evidence>
<evidence type="ECO:0000313" key="7">
    <source>
        <dbReference type="Proteomes" id="UP000887566"/>
    </source>
</evidence>
<evidence type="ECO:0000256" key="4">
    <source>
        <dbReference type="ARBA" id="ARBA00023157"/>
    </source>
</evidence>
<dbReference type="AlphaFoldDB" id="A0A914VJ39"/>
<evidence type="ECO:0000256" key="2">
    <source>
        <dbReference type="ARBA" id="ARBA00022801"/>
    </source>
</evidence>
<dbReference type="PANTHER" id="PTHR24252:SF7">
    <property type="entry name" value="HYALIN"/>
    <property type="match status" value="1"/>
</dbReference>
<protein>
    <submittedName>
        <fullName evidence="8">Peptidase S1 domain-containing protein</fullName>
    </submittedName>
</protein>